<reference evidence="3" key="1">
    <citation type="journal article" date="2013" name="PLoS ONE">
        <title>Gene expression in gut symbiotic organ of stinkbug affected by extracellular bacterial symbiont.</title>
        <authorList>
            <person name="Futahashi R."/>
            <person name="Tanaka K."/>
            <person name="Tanahashi M."/>
            <person name="Nikoh N."/>
            <person name="Kikuchi Y."/>
            <person name="Lee B.L."/>
            <person name="Fukatsu T."/>
        </authorList>
    </citation>
    <scope>NUCLEOTIDE SEQUENCE</scope>
    <source>
        <tissue evidence="3">Midgut</tissue>
    </source>
</reference>
<feature type="chain" id="PRO_5004372302" evidence="1">
    <location>
        <begin position="19"/>
        <end position="77"/>
    </location>
</feature>
<evidence type="ECO:0000256" key="1">
    <source>
        <dbReference type="SAM" id="SignalP"/>
    </source>
</evidence>
<accession>R4WCR7</accession>
<feature type="signal peptide" evidence="1">
    <location>
        <begin position="1"/>
        <end position="18"/>
    </location>
</feature>
<sequence length="77" mass="8636">MKAIVLAFLFLYVTGLAATQDNAPSVGAKIFCNERMYCPENHQCCWDGKHCCPFNRYCCSKTTKTGISCCVQPPFPY</sequence>
<feature type="domain" description="Granulins" evidence="2">
    <location>
        <begin position="45"/>
        <end position="58"/>
    </location>
</feature>
<evidence type="ECO:0000313" key="3">
    <source>
        <dbReference type="EMBL" id="BAN20318.1"/>
    </source>
</evidence>
<dbReference type="AlphaFoldDB" id="R4WCR7"/>
<protein>
    <submittedName>
        <fullName evidence="3">Cysteine rich secreted protein</fullName>
    </submittedName>
</protein>
<organism evidence="3">
    <name type="scientific">Riptortus pedestris</name>
    <name type="common">Bean bug</name>
    <dbReference type="NCBI Taxonomy" id="329032"/>
    <lineage>
        <taxon>Eukaryota</taxon>
        <taxon>Metazoa</taxon>
        <taxon>Ecdysozoa</taxon>
        <taxon>Arthropoda</taxon>
        <taxon>Hexapoda</taxon>
        <taxon>Insecta</taxon>
        <taxon>Pterygota</taxon>
        <taxon>Neoptera</taxon>
        <taxon>Paraneoptera</taxon>
        <taxon>Hemiptera</taxon>
        <taxon>Heteroptera</taxon>
        <taxon>Panheteroptera</taxon>
        <taxon>Pentatomomorpha</taxon>
        <taxon>Coreoidea</taxon>
        <taxon>Alydidae</taxon>
        <taxon>Riptortus</taxon>
    </lineage>
</organism>
<evidence type="ECO:0000259" key="2">
    <source>
        <dbReference type="PROSITE" id="PS00799"/>
    </source>
</evidence>
<dbReference type="PROSITE" id="PS00799">
    <property type="entry name" value="GRANULINS"/>
    <property type="match status" value="1"/>
</dbReference>
<dbReference type="EMBL" id="AK417103">
    <property type="protein sequence ID" value="BAN20318.1"/>
    <property type="molecule type" value="mRNA"/>
</dbReference>
<dbReference type="InterPro" id="IPR000118">
    <property type="entry name" value="Granulin"/>
</dbReference>
<proteinExistence type="evidence at transcript level"/>
<keyword evidence="1" id="KW-0732">Signal</keyword>
<name>R4WCR7_RIPPE</name>